<dbReference type="NCBIfam" id="NF033545">
    <property type="entry name" value="transpos_IS630"/>
    <property type="match status" value="1"/>
</dbReference>
<dbReference type="SUPFAM" id="SSF46689">
    <property type="entry name" value="Homeodomain-like"/>
    <property type="match status" value="1"/>
</dbReference>
<accession>A0A3B0MEE3</accession>
<dbReference type="Pfam" id="PF13565">
    <property type="entry name" value="HTH_32"/>
    <property type="match status" value="1"/>
</dbReference>
<keyword evidence="3" id="KW-1185">Reference proteome</keyword>
<dbReference type="InterPro" id="IPR038717">
    <property type="entry name" value="Tc1-like_DDE_dom"/>
</dbReference>
<dbReference type="PANTHER" id="PTHR30347:SF1">
    <property type="entry name" value="MECHANOSENSITIVE CHANNEL MSCK"/>
    <property type="match status" value="1"/>
</dbReference>
<evidence type="ECO:0000313" key="3">
    <source>
        <dbReference type="Proteomes" id="UP000272908"/>
    </source>
</evidence>
<dbReference type="InterPro" id="IPR012337">
    <property type="entry name" value="RNaseH-like_sf"/>
</dbReference>
<reference evidence="3" key="1">
    <citation type="submission" date="2018-08" db="EMBL/GenBank/DDBJ databases">
        <authorList>
            <person name="Rodrigo-Torres L."/>
            <person name="Arahal R. D."/>
            <person name="Lucena T."/>
        </authorList>
    </citation>
    <scope>NUCLEOTIDE SEQUENCE [LARGE SCALE GENOMIC DNA]</scope>
    <source>
        <strain evidence="3">CECT 7235</strain>
    </source>
</reference>
<dbReference type="GO" id="GO:0003676">
    <property type="term" value="F:nucleic acid binding"/>
    <property type="evidence" value="ECO:0007669"/>
    <property type="project" value="InterPro"/>
</dbReference>
<protein>
    <recommendedName>
        <fullName evidence="1">Tc1-like transposase DDE domain-containing protein</fullName>
    </recommendedName>
</protein>
<name>A0A3B0MEE3_9RHOB</name>
<dbReference type="AlphaFoldDB" id="A0A3B0MEE3"/>
<sequence>MCYIRDMRRNDICLYLGPADRAELQALITNRNTARKLVWRAEIVLATAGGHGTFEIMRRARTSKPTVWRWQARYLDEGVDGLKRDKTRPSRVPPLPMETRLKVITRTVQETPPNATHWSRALMAEAMGISPSSVGRIWAEAGLKPHLTKGFKVSNDPLFEEKVTDIVGLYLDPPDRAVVLCVDEKSQIQALDRTQPGLPLKKGRAATMTHDYKRHGTTTLFAALDVKSGQVIGECLPRHRATEFLKFLRKIDKAVPLRRDVHLVLDNYATHKTPDVRAWLDKHPRFKLHFTPTSASWLNLVERFFAEITSRRIRRGSYSSVDDLEAAIYDYLAQHNDKPKPFKWTKTAEDILTRERRALNALDEIRGNR</sequence>
<evidence type="ECO:0000259" key="1">
    <source>
        <dbReference type="Pfam" id="PF13358"/>
    </source>
</evidence>
<dbReference type="SUPFAM" id="SSF53098">
    <property type="entry name" value="Ribonuclease H-like"/>
    <property type="match status" value="1"/>
</dbReference>
<dbReference type="InterPro" id="IPR009057">
    <property type="entry name" value="Homeodomain-like_sf"/>
</dbReference>
<dbReference type="Pfam" id="PF13358">
    <property type="entry name" value="DDE_3"/>
    <property type="match status" value="1"/>
</dbReference>
<dbReference type="Gene3D" id="3.30.420.10">
    <property type="entry name" value="Ribonuclease H-like superfamily/Ribonuclease H"/>
    <property type="match status" value="1"/>
</dbReference>
<evidence type="ECO:0000313" key="2">
    <source>
        <dbReference type="EMBL" id="SUZ34142.1"/>
    </source>
</evidence>
<feature type="domain" description="Tc1-like transposase DDE" evidence="1">
    <location>
        <begin position="179"/>
        <end position="324"/>
    </location>
</feature>
<proteinExistence type="predicted"/>
<organism evidence="2 3">
    <name type="scientific">Roseinatronobacter ekhonensis</name>
    <dbReference type="NCBI Taxonomy" id="254356"/>
    <lineage>
        <taxon>Bacteria</taxon>
        <taxon>Pseudomonadati</taxon>
        <taxon>Pseudomonadota</taxon>
        <taxon>Alphaproteobacteria</taxon>
        <taxon>Rhodobacterales</taxon>
        <taxon>Paracoccaceae</taxon>
        <taxon>Roseinatronobacter</taxon>
    </lineage>
</organism>
<dbReference type="InterPro" id="IPR052702">
    <property type="entry name" value="MscS-like_channel"/>
</dbReference>
<dbReference type="InterPro" id="IPR036397">
    <property type="entry name" value="RNaseH_sf"/>
</dbReference>
<dbReference type="PANTHER" id="PTHR30347">
    <property type="entry name" value="POTASSIUM CHANNEL RELATED"/>
    <property type="match status" value="1"/>
</dbReference>
<dbReference type="EMBL" id="UIHC01000167">
    <property type="protein sequence ID" value="SUZ34142.1"/>
    <property type="molecule type" value="Genomic_DNA"/>
</dbReference>
<dbReference type="InterPro" id="IPR047655">
    <property type="entry name" value="Transpos_IS630-like"/>
</dbReference>
<gene>
    <name evidence="2" type="ORF">ROE7235_03925</name>
</gene>
<dbReference type="Proteomes" id="UP000272908">
    <property type="component" value="Unassembled WGS sequence"/>
</dbReference>